<reference evidence="9" key="1">
    <citation type="submission" date="2019-07" db="EMBL/GenBank/DDBJ databases">
        <title>Annotation for the trematode Paragonimus miyazaki's.</title>
        <authorList>
            <person name="Choi Y.-J."/>
        </authorList>
    </citation>
    <scope>NUCLEOTIDE SEQUENCE</scope>
    <source>
        <strain evidence="9">Japan</strain>
    </source>
</reference>
<evidence type="ECO:0000256" key="4">
    <source>
        <dbReference type="ARBA" id="ARBA00023319"/>
    </source>
</evidence>
<feature type="domain" description="Fibronectin type-III" evidence="8">
    <location>
        <begin position="6638"/>
        <end position="6739"/>
    </location>
</feature>
<dbReference type="SMART" id="SM00409">
    <property type="entry name" value="IG"/>
    <property type="match status" value="19"/>
</dbReference>
<feature type="compositionally biased region" description="Polar residues" evidence="5">
    <location>
        <begin position="3996"/>
        <end position="4009"/>
    </location>
</feature>
<feature type="domain" description="Fibronectin type-III" evidence="8">
    <location>
        <begin position="2743"/>
        <end position="2847"/>
    </location>
</feature>
<feature type="domain" description="Fibronectin type-III" evidence="8">
    <location>
        <begin position="2308"/>
        <end position="2401"/>
    </location>
</feature>
<accession>A0A8S9Z6C0</accession>
<evidence type="ECO:0000256" key="5">
    <source>
        <dbReference type="SAM" id="MobiDB-lite"/>
    </source>
</evidence>
<feature type="domain" description="Fibronectin type-III" evidence="8">
    <location>
        <begin position="3117"/>
        <end position="3214"/>
    </location>
</feature>
<evidence type="ECO:0000259" key="6">
    <source>
        <dbReference type="PROSITE" id="PS50011"/>
    </source>
</evidence>
<feature type="domain" description="Fibronectin type-III" evidence="8">
    <location>
        <begin position="4450"/>
        <end position="4549"/>
    </location>
</feature>
<feature type="domain" description="Ig-like" evidence="7">
    <location>
        <begin position="1258"/>
        <end position="1345"/>
    </location>
</feature>
<feature type="region of interest" description="Disordered" evidence="5">
    <location>
        <begin position="2737"/>
        <end position="2758"/>
    </location>
</feature>
<feature type="domain" description="Fibronectin type-III" evidence="8">
    <location>
        <begin position="2198"/>
        <end position="2302"/>
    </location>
</feature>
<keyword evidence="2" id="KW-0677">Repeat</keyword>
<feature type="domain" description="Fibronectin type-III" evidence="8">
    <location>
        <begin position="1582"/>
        <end position="1696"/>
    </location>
</feature>
<feature type="domain" description="Fibronectin type-III" evidence="8">
    <location>
        <begin position="5760"/>
        <end position="5881"/>
    </location>
</feature>
<dbReference type="InterPro" id="IPR050964">
    <property type="entry name" value="Striated_Muscle_Regulatory"/>
</dbReference>
<dbReference type="InterPro" id="IPR007110">
    <property type="entry name" value="Ig-like_dom"/>
</dbReference>
<feature type="domain" description="Fibronectin type-III" evidence="8">
    <location>
        <begin position="1702"/>
        <end position="1796"/>
    </location>
</feature>
<evidence type="ECO:0000256" key="2">
    <source>
        <dbReference type="ARBA" id="ARBA00022737"/>
    </source>
</evidence>
<feature type="domain" description="Fibronectin type-III" evidence="8">
    <location>
        <begin position="1060"/>
        <end position="1166"/>
    </location>
</feature>
<gene>
    <name evidence="9" type="ORF">EG68_03307</name>
</gene>
<dbReference type="PROSITE" id="PS50835">
    <property type="entry name" value="IG_LIKE"/>
    <property type="match status" value="11"/>
</dbReference>
<dbReference type="PROSITE" id="PS50853">
    <property type="entry name" value="FN3"/>
    <property type="match status" value="32"/>
</dbReference>
<feature type="compositionally biased region" description="Pro residues" evidence="5">
    <location>
        <begin position="4436"/>
        <end position="4452"/>
    </location>
</feature>
<feature type="domain" description="Fibronectin type-III" evidence="8">
    <location>
        <begin position="5029"/>
        <end position="5141"/>
    </location>
</feature>
<feature type="domain" description="Fibronectin type-III" evidence="8">
    <location>
        <begin position="6171"/>
        <end position="6271"/>
    </location>
</feature>
<dbReference type="InterPro" id="IPR003961">
    <property type="entry name" value="FN3_dom"/>
</dbReference>
<feature type="domain" description="Fibronectin type-III" evidence="8">
    <location>
        <begin position="965"/>
        <end position="1057"/>
    </location>
</feature>
<sequence>MSDIVPSTDVPNAPTNVRASVTPTRAEPEEQSINLVWDAPAVSDSAPIDVQPFRYLVEMRVVEGRTWQKIASQETITLTELVFPATQESLGPGKLYEFRVFAVNKAGMSEPSKPSNPVELGVVLEFERPLKDLLITDLKPTSYSLDCELSRKPRTAVSWTKDKKPFVPAPTEMRIRLMNEGTIQGIIFERLLDTDVGEYAIQVEQLSCQAKLQIEAPPAIPVSETFEDRITMKAGSSKIIEVPFVSTPKPTIEWTWAPAPDMRQEQKPRFKPDIVAGLTTLPLSRVRREDSGAFKVTIKNTLGEVSQTTYVTVIDKPSAPRKPNITENTGESVVLTWEQPEDLGGCDSPLDYVVAMREAGKRGAQPMTVCSVSELKCTITGLKVGKDYIFSVLARNEVGDSQPVETGPISMKFAFEVPQPPGKPTVEVKETGKILLKWEKPTSDGGSPIFEYQVESRTTRPTIPGQRRSSTYGAKPKWVPVMKGIQFAPESGLWAELEGLSPDMQYEFQVRAVNKAGPGEFSQPSDSCTPIIKGPRVPGKPGAPAAEAKSDSSVLVSWSPATVTDDYGPADAYQVEAEEDGDGEWKVVGTTSKPDVRELTVSQLDSSKRYLFRVRGVNKEGMSEPSKLSNQIYLKKVLESFSQYRIAFNLDAPLMITKHLQAVSSDTIPETISFECHISKAAQKVQWFHNVKRLDSADLRKYRITDDVLVHRLEVLKVTLDDVGEYSVRVDKLESKATFSLELAPRICIPDDFETTVLINEGSNRTVEIPFVASPPATEIVWYWNGSRALPEPLKRTVPKNDMSGKAILVFTKVDRKDAGLYEAIIKNQYGEAKISLTVKILSCPGPVRALETNVKTPSEAVLVWKPSEDDGGSPITTYRVEQRVLTPAPGSTIRSSARDWVLTATVDAVSKLEEEDLFICKVEKLIEGTTYSFGVSAVNTIGMGPRTETADGVLMKSPFDKPGIPTNVNAKPAGENSVEIQFDLPTTAKDSPITNILIEYRPKGQTRWSSQTFPTSTSVVVSKLDSGTEYEFRVACTNIAGTGEPSAIVRGQTKQPPKPPGAPNLIDVKPFKADGIQVTWVEPEDDGGSPVTSYVIEITEAVGSERWRPAQTHTVDQKRAKEEPFEVVLSKLDDTKSYKVRVIGINKIGTGKPSKTSKPITPGEDVNIVRPLTDIWYDELPGAGVTAELVCELTHPNCRVQWLRDGKPLQLGRKFDFTPEDCVYRLTIKDVTVDDFGKYQLICKKLSTEATVGAKIPPALREDVQMSTERQVPVGSNCVLEVPFKAYPKPTVKWLARGSTVTDATRRYQIDIVAGLTSLSIQRVQLDDAGQISVQIENEHGKLSWKCDLIVLDKPGPVEKFAAEVPASKDHILLTWRPPRSDGKSPITRYELEFRNTKRRVWQLLKTGPQDDDAVFNIAAEMTEFHMPVSDKETANSLAAGTEYYFRLIAVNSVGKSEPVETKTAIKAPPLPRAPKLKYDVSLETSRLSSGQKHLIPVSVEGEPVPKVIWLFTPDLKTTEPIETLPEHVRTEASGPDKDGVNKVSLNFKKVTRKSDGVYTLLAVNSGGEARAEFHVSVTAVPGPVINLAASCSGKTSVRLTWAPPTDTGGLKLTNYVIEQAESPNANARPENVAYWQVVTSNLPIIEATDGVNVCTFEVPRLITGKLMFFRVAAENKLGVGTYVNTNEPTVIASPHNIPGQVRNLRGTVDKDGQVLLEWNTPQEDGGSKIINYIVEKSSAPSGAQWIEITTPDSAETKRLLKKLKEGECYIRVSAVNDAGKGPASGAIELAVKKMLDEPSAPSQPTVEVVGDGCVQLRWGQPLDEGRAGPVTGYEVQICQLGSTTWRSASDTICQSNQLRLDGLETDKDLMFRVLAINSAGKSKPSESSRPVRPVTDVQFVRHLEPVCVTEIPSDVVFECELSRPGMTLTWSKDGRDLALSTRCVYTVVGEDDKAFCVHRLTLIKLGPSEQGLYTARLPNGLKSEAELTIECPPRILYDGSKEIQLVAGKSAVLEVPYSGAPAPDVNWSFNSGPLPVGPVRESPMASVDTVYGLTCIRLRQVTREASGQYKLLVSNELGKDTLDLVVRVLDRPEPVRRLRCAVDDRQPNAAFVAWDEPKDQGGSPITGYLVEKREANKRTWSSLGPAELGLNRHVTGLTANTAYFFRVMAQNASGCSEPAEIGVPIVIPCTTKPPSTPGTPEVNDIGTNSCRVSWQPPSFDGGARLTYYHLEKRANQKGNWVRATDSKLSISEKDTMSTYAITVTGLVPDNVYEFRVAAENLDNLVSEFSAPSHRASTQVPFSLPGKPSRPEVKNVTETSATLTWKAPYDDGGDSVKHYLVQYNNTDSPRWETVSEKPVDLEFTVLHLQPDQEYSFRVAAVNTAGPGPWSDATEPCIPAKAVESATPSLVNPLSNVTLLVGESTELACEFKLGDPKSNVTWLKDNKPIRSQVKYSTSPAWERRATLKMSRVKLEDNGVFTCQAKNTVGTAETSCRVTVCQKPTLNLELDENASNQVNTAAGKPELLNGRVGGRLVLKATCEAVPECEKIVWFIKGHPVDSDLTPNLQTRVTVNTPTPTTSRTASAPTVQQSFLTIADLQLNDSGDFGIRTINSVGSAQAVVRLVLSDRPQPPLSVQVSSTRGPDWIEVVWERPPNDGGSKLTGYVVQQRVVASSEGPVLIRDTDWKNVGQVGPYEDRLRIRGCVPNMIYSFHVAAQNAIGTSDPTEIDTPYHFKSLTDVPSPPTHVTAERTSPRDATVSWREPLELGGDVLQGYLVELRESAEPATSAASQWTHASTSLIRSGTSFRVTDLHPNMFVQFRVRARNPVGFSEPSGPTDWIKPLSKDEDEVPDRRTRALDGRKKPVDQQIDSGREEPRDIVAEVVALREAARPKKELVTEPPRLELLTGDQYCLRPGNNLRVGVRVTFSTRATVSLRTSSGQELTGSALGRCRVEQFGEDFYVNLRNVSLADAGTYLIRAQNSAGENSLPIRLYVNTEPLPPDGPLSVKVIESVKRDVEGDVVELSWNPSPLRAGEIREYAEPVLGYVVERREGQRRTHFGHPLRLEGPDKLSVRISDLKPGVEYVFHVCSYNAVGSSEPLTSEPIVLKAPYSVPDAPLGPLTCSDITESSMKLSWRPPEDDGGLPLKRYQLEIKDVGHPAGWVPLTTVPSDTTSYIAGALQQGLAYRFRVRALNDEGPSEWLETEKSISFCRPATNPSEPEGPLRLLPDGDNAVRLSWRSPIDDGGVPIKEYVIEACLDQAGDYWQPVGTTTGLSKRVEGLIPDGLYSFRVSACNEAGKVGLPLYSEIYRPASPIAPPGPPIGPLHARGVGIGQLQLDWIAPKIGGSHGFGAPEEYLVERYDGKKARWAYVTRQSAQRGTSVLVSGLQPGGEYRFRVRAENRAGAGPPLEQDKSVIATSPFSPPGAPTGPINISEVQKGPSKADSSARLSWRPPKDTGDLPILRYIAQMRYANTPGWHRVGRLQASFEEVEPGLDVEEAAPTTVLVTGLMQSQRYVFRVAAVNEAGTGPFLESEIFEMPEDEKVFAFDIGCKPKADWIRVVGKSTDSVTVEWLVPHDCRRDHGPGRPHHLAIDSYRVFVRPATPTGADWHLVGEVDHFLNRLVVGGLRQDRAYYFGVAVVNQSGQGEIISTTEPVSPEAITTVPSQPIGPLRAYDITEVGCMLSWSSPASDGGSPLLGYRIYKREMYRRSWQEIGRLTETVGLATAKQLTFPVQYLMQATVYEFRVVAENKNGLSEPLDTHVNIHPSKATDIPGPPRGPLKVRELPDDMGSLELTWSPPSETGGLPILGYQLEVREGRSFNWKPYPSESHLIATEPEHKYQPSYVISGIKPNREYFFRICAVNKEGMSQPLTAEDSYVKRVKLTPPKRVIGRRLPQSEEERESTRPILQVEWEYGPVLSFETQPTGFQIERLDNDSRIADWEPVDFLAITDRSQVNFVHQSIAPKSSGSYKFRVSTVYPEGVSQAVMTGVILASPPSVSRPESSASKETIPSVPSVRVREEKGLGYDLEWAPPKGVGAESVRGYSIEDWDSERQKWRPVIDIPKSGPLKVTLAAPAALDRDHRMRIISRGDTVRSAPTEFSLQEPGDESWIRPYTPSETTKAWETLPSTSGYPAASARVPKPRLPSLMDESDFSLELALITGIDAGTPEVEEFIRQRRQFAQYMVRRDITSSLGRRSAMSQRSIDRDMIWTPESPIDRIPSRVSTRTPTRGVLLPSQLIAEELSPTSVRLSWPSLFAEPYDARKPESLDIQKWDASQSKWIPIGQVKPHSTEYTVTGLRTEDDAGWWFRVIPVDSSGTTCGMPLQMDSPIHPRSRNITVPSSVWGVELSPIFAPIDLTQGFMDVNWMNPSNDGGSKLLGCRLIVYDVDADEDREIIVPPNQTSVRLDGLNASHVHRVTITAFNRVGDSIPVTSTAPPRPGTPGLPPTPPPPSDFRADLASGPGTEQSVCRLSWRPPSRFTAPIDFYMIEKWDSQSKQWIPFKKVPADVLSVDVPHLLDDVEYGFRIRSQNMAGFSSPLTLQSRIRPGLAREHGVHKMPLPPPKPSGPLELRPTAAQDDSTVRLQSAVEAAYRALELRWEPSHIIREEPDDKTGPIRAYAIEARRRDQKVWTLLKRVPATIDHRWKVVFGPERDMLDRYSAILASRPSSALSRYPETSTDTYTPSYPKRLFGPDVSMLPGEPKDYEFRILAENEFGRSEPLYASVWPSALDRSPRMPERPLTPSSVPDASGYFDGTFPIAPPRGPIRIIPTVGTVMPSERSAPPTPELEGFDVTWHPPYDTRGGVGYEVLYRAPYGDRWYPLGRTGITETSLRLPSSVLDQPSRTIHIGVRTIGTEMPGVGGRVVSDKLEEVLTIPLAIQLPTLPKRRGLTSPVELDKVIMSAPSEVRASLFRPTPTLKGTDEVVVAWCPPVHPETLHEPWERKQPEKYAIYARELGQTEWREIDRVPGLTTTTHIRRSALPAVQDLFIGVAPVYGSRIGPVVSTHDAIRLPIDRDTSTSVTRDAFTHLPVESFIISPEGPDMAKVRWVPSADLTAKLDLYPMVDYHLQVRRPGDLSWRPIRPEKQITGRGFESPTHPSSMEFTVDHLKPGQRMELRIAARPRLGESLVPVTDVTPYRLLPPFDIPSRPTGPLIAEVVRARLPVYHSGRPSFASDHYDLDSSVTSLLAHPLPDSTEDRAVQLTWHAPTDTGSLPITEYVIERRGGPTTSTSHEWVPILTVPGMQTTALIPAPSSQRKKSLPYFFRVRAVNLMGASSPLETSQPLVIEGVTEVSSRPSSRTSYPPQLPLAPRGPLRSELLPHGSGVHLEWRPPETDGYRLEEPLIRPATYVIEATEADKPGSQWIELGRVPGTFTSADIPLLPPSRFRTESGDRSTAVEDEWSRYKPTPVLYRVRGENEFGMSAPLVTRVEPFIIPTVRRRSFTGLPRFKPGYLEARLLPEYHVDQIPRIELQWPGLTTHTTRTTRLGSVSPDFRTTVSPDIGYLLEARRVGDFGWHPIGTLPIGQETFIYRPSSDEYRAPRSRPSFEIGRYRPESVPTVSIPRVEAYQFRVAPISQLDTGSFLESDIVSWTPVSPPTAPIRGVPTDYRTVTAPSPVAMHITPPMYGGLTLPAPERFQLVDVAVAKPSKDDFLKDSKLGDVILRWHPPAGMPSTLRSAADFVVESWHPEKQQWWPVGRCPAAISAETVPGRYDMRITGLPLDQVHHFRVLTQTADAKSEPALLPHPVILPRADAERLSVPEPPLRLRATPLGAERTGALLTWLPPALAAREDLLAPVSTSQARRVYTTPPAAYRLEYQAISDLSPRESTAWRHLADLESWQTRFEAVDLEPGKQYLFRIMSVGRTPEGWTPSTSQLRRGLRSAYTTPPVLSEPVQSAPFEVPSAKIPLLRLAGELVVEPVTRPTRTASVSLKWLPSTEPLSGYAVDLFNLDAPSGWRTVTRIPAADVQAPFSGVTITGLTPGHSYRFRVLPYRDDVYGQPLQSSQLYTAPKSVDAVDEDLILQDRIQVPAPQGPLHVVRLSSDMCRLSWAAPRLPVGLEVSHRQRLEDEMEYVIEQRLPHRRMWYEVGRTRSLHYLVPLDTTSQFRVRTVLTETPEYTVKQDYALSYDGLQSDWVTVEHKEDLEEEYVPISDRPTMKRRLSAMDVEVELGRIVPDRLIATHVGRASALLEWNLPDIKKPTYGWLLLEKRTIDDHRFGIWEPVAHIPSSTTSYELAGLRPGTKYEFRLIGWDDQTGTRSSKIAYLPTPVTTKGASDILETSRLSWLASPRRFRARVQTDVGEEGIQFDWLSPEVPEAVQSRIRYKIQARAISSTGSLLTDWLAITSDLVGSSYFIPRIKLDELTSKADLIEQQEIIRGTKRRPVSSVDLDKQQWQFRIIATRDDVESTPATIHEAITLISPTKRIPIRFLNLKDDRIIYSILGQQLIITVEIEGEPTPSVTWYLNHIQLDDRISSNYRVGQVGAGVYELVIDRVQREHAGLLECRARNAYETASVTWEVFVSTVPRFSRFGWSMFPREFELKHGDQWQFRIPLEDFDYIQGHEWITKVWLERLTSMPALTDTVPLESRVQLRLTEGYRWVELVVDSISLADAGLYRLWIQNQAGRDYIDLRLRVADKPHVRPDKPRVRPHGPGTLVIDWDIPVSTSKLESEIKYTGYRIEYCREAPGASWNVLGTTPADTTRLLVRSPLEPGVTYRFRVCLENWHGCGPASEPSEPARLPTFGVTDVFDATDDAFRFADAPFDSRYSIISELARTKHAGLYRILEKSTGRQWLGKIVDTMSGKAIRSSASAMDYRYEGERTEGLVPRSVSAMDGDILAARRPSSRLSEISQASLTGSADLRRERVEQELKLLSRIQHEGLAKFHEAYQDARRTISIVEDITAGGTLWHQLSQRIKMTETKAADVLRQLLDLTEQLHRSGVVHLGLQPENIFYTDRSRRRVALAGLGQTQMTDEERPVRLTFQSAVYLPPELSVEATQSPRRIGPASDVWSLGLLLYQMTTGDVDTQPDISRMEKQRLSPKLIKFTKRLLHPDPSKRPTAAEALKDPWLTSITSQAELRSTPTIMTERKRPSIASLIDEEPSDHVVAESISKQAYTRLLRWMDASRLEDELEDLEASSERRRRQRRLSHQYLREMESEEGEIRQDVVVHARLIPRGQAPEILTPMGSVSVEEGGPAVLRCAVHLPHTKRPLAPLDRMSDLRVYWSLNGRELKLLPPTTKVKQPPSQHYTCTFDPETGDVRLHIDEVTTYDAGTYEVRVVGQYGEVSDSANLRVYAAPHRPLSRTELHASEELGARIIQPLVDMSAASGHRVKLKAKVAGIPLPRCTWLHNGVPIVASTRRRFYQEDEGGVQSTASQLVLEVFHLTAADAGLYTLVATNKHGSQSCSAVIDVLAVSSNLVFIKLSASLSEDQEVPRFLVDLTSVTVVEGSAARFDACVRGKPAPTVRWLKDGKPLLTDGIRLTVSQSSTERSLTNTTSHTLLIRDALLRDSGTYTCIATSASGTAITEAALHVRGLFNRGMPGGPDSLAIGIRHRQPEFTRRLRNQQVTLGGTTRLAASVLAQPSATVIWQRNGEEIDTDVETRYTAKNQSGHLELIIEDITDEDLGQYTVVAYNAAGEARCSCVLSVLDEKRFRLPQFTRELHDQTVLEGAMLCLEVMATGEPLPDFKWEKDGFEILTNDVGLPRIIPSTSGTGTATLTINRVQLSDAGLYRCIAHNRYGRERCTAFVYVEPSGRRHSTDQQPLSQSSYSIGRGRSLPPSASNRYAPGKERQPSLPRLPENEAVVRMQQPSLSPTRSGYLKVLRPLPTQVEVDEGEPLNLSCLVSSNIHYIPTWTKAGRTLTYDGRRRITRSKTGELSLSIDQVMTNDEGKYTLTLEPSDANAPKDLTPVVQSTRVEVNLKVRTSRYIREVSSRGSSRSNSRAPSILNGRASRERF</sequence>
<dbReference type="PANTHER" id="PTHR13817:SF151">
    <property type="entry name" value="TITIN"/>
    <property type="match status" value="1"/>
</dbReference>
<dbReference type="PANTHER" id="PTHR13817">
    <property type="entry name" value="TITIN"/>
    <property type="match status" value="1"/>
</dbReference>
<dbReference type="FunFam" id="2.60.40.10:FF:000022">
    <property type="entry name" value="Cardiac titin"/>
    <property type="match status" value="1"/>
</dbReference>
<feature type="domain" description="Fibronectin type-III" evidence="8">
    <location>
        <begin position="3775"/>
        <end position="3887"/>
    </location>
</feature>
<dbReference type="SUPFAM" id="SSF56112">
    <property type="entry name" value="Protein kinase-like (PK-like)"/>
    <property type="match status" value="1"/>
</dbReference>
<proteinExistence type="inferred from homology"/>
<name>A0A8S9Z6C0_9TREM</name>
<dbReference type="InterPro" id="IPR013783">
    <property type="entry name" value="Ig-like_fold"/>
</dbReference>
<feature type="region of interest" description="Disordered" evidence="5">
    <location>
        <begin position="7927"/>
        <end position="7952"/>
    </location>
</feature>
<feature type="region of interest" description="Disordered" evidence="5">
    <location>
        <begin position="1"/>
        <end position="30"/>
    </location>
</feature>
<dbReference type="InterPro" id="IPR036116">
    <property type="entry name" value="FN3_sf"/>
</dbReference>
<feature type="domain" description="Fibronectin type-III" evidence="8">
    <location>
        <begin position="844"/>
        <end position="959"/>
    </location>
</feature>
<feature type="region of interest" description="Disordered" evidence="5">
    <location>
        <begin position="3404"/>
        <end position="3453"/>
    </location>
</feature>
<dbReference type="OrthoDB" id="504170at2759"/>
<dbReference type="CDD" id="cd00063">
    <property type="entry name" value="FN3"/>
    <property type="match status" value="33"/>
</dbReference>
<dbReference type="SMART" id="SM00408">
    <property type="entry name" value="IGc2"/>
    <property type="match status" value="13"/>
</dbReference>
<dbReference type="Pfam" id="PF00041">
    <property type="entry name" value="fn3"/>
    <property type="match status" value="24"/>
</dbReference>
<dbReference type="SMART" id="SM00220">
    <property type="entry name" value="S_TKc"/>
    <property type="match status" value="1"/>
</dbReference>
<dbReference type="FunFam" id="2.60.40.10:FF:000056">
    <property type="entry name" value="twitchin isoform X4"/>
    <property type="match status" value="1"/>
</dbReference>
<feature type="domain" description="Fibronectin type-III" evidence="8">
    <location>
        <begin position="3321"/>
        <end position="3421"/>
    </location>
</feature>
<feature type="domain" description="Fibronectin type-III" evidence="8">
    <location>
        <begin position="1802"/>
        <end position="1899"/>
    </location>
</feature>
<dbReference type="InterPro" id="IPR003598">
    <property type="entry name" value="Ig_sub2"/>
</dbReference>
<dbReference type="GO" id="GO:0005524">
    <property type="term" value="F:ATP binding"/>
    <property type="evidence" value="ECO:0007669"/>
    <property type="project" value="InterPro"/>
</dbReference>
<feature type="region of interest" description="Disordered" evidence="5">
    <location>
        <begin position="4428"/>
        <end position="4468"/>
    </location>
</feature>
<feature type="domain" description="Ig-like" evidence="7">
    <location>
        <begin position="7806"/>
        <end position="7904"/>
    </location>
</feature>
<dbReference type="Pfam" id="PF07679">
    <property type="entry name" value="I-set"/>
    <property type="match status" value="13"/>
</dbReference>
<dbReference type="PRINTS" id="PR00014">
    <property type="entry name" value="FNTYPEIII"/>
</dbReference>
<evidence type="ECO:0000313" key="10">
    <source>
        <dbReference type="Proteomes" id="UP000822476"/>
    </source>
</evidence>
<feature type="compositionally biased region" description="Polar residues" evidence="5">
    <location>
        <begin position="7756"/>
        <end position="7766"/>
    </location>
</feature>
<dbReference type="FunFam" id="2.60.40.10:FF:000107">
    <property type="entry name" value="Myosin, light chain kinase a"/>
    <property type="match status" value="1"/>
</dbReference>
<dbReference type="FunFam" id="2.60.40.10:FF:000032">
    <property type="entry name" value="palladin isoform X1"/>
    <property type="match status" value="3"/>
</dbReference>
<feature type="compositionally biased region" description="Polar residues" evidence="5">
    <location>
        <begin position="9"/>
        <end position="23"/>
    </location>
</feature>
<dbReference type="GO" id="GO:0045214">
    <property type="term" value="P:sarcomere organization"/>
    <property type="evidence" value="ECO:0007669"/>
    <property type="project" value="TreeGrafter"/>
</dbReference>
<feature type="domain" description="Ig-like" evidence="7">
    <location>
        <begin position="1154"/>
        <end position="1254"/>
    </location>
</feature>
<feature type="domain" description="Fibronectin type-III" evidence="8">
    <location>
        <begin position="5909"/>
        <end position="6009"/>
    </location>
</feature>
<feature type="compositionally biased region" description="Low complexity" evidence="5">
    <location>
        <begin position="7929"/>
        <end position="7941"/>
    </location>
</feature>
<keyword evidence="10" id="KW-1185">Reference proteome</keyword>
<feature type="domain" description="Fibronectin type-III" evidence="8">
    <location>
        <begin position="2096"/>
        <end position="2196"/>
    </location>
</feature>
<dbReference type="InterPro" id="IPR011009">
    <property type="entry name" value="Kinase-like_dom_sf"/>
</dbReference>
<feature type="domain" description="Ig-like" evidence="7">
    <location>
        <begin position="7430"/>
        <end position="7527"/>
    </location>
</feature>
<dbReference type="EMBL" id="JTDE01001243">
    <property type="protein sequence ID" value="KAF7259348.1"/>
    <property type="molecule type" value="Genomic_DNA"/>
</dbReference>
<feature type="domain" description="Protein kinase" evidence="6">
    <location>
        <begin position="6808"/>
        <end position="7065"/>
    </location>
</feature>
<dbReference type="SUPFAM" id="SSF49265">
    <property type="entry name" value="Fibronectin type III"/>
    <property type="match status" value="18"/>
</dbReference>
<keyword evidence="4" id="KW-0393">Immunoglobulin domain</keyword>
<dbReference type="InterPro" id="IPR003599">
    <property type="entry name" value="Ig_sub"/>
</dbReference>
<evidence type="ECO:0000313" key="9">
    <source>
        <dbReference type="EMBL" id="KAF7259348.1"/>
    </source>
</evidence>
<keyword evidence="3" id="KW-1015">Disulfide bond</keyword>
<feature type="region of interest" description="Disordered" evidence="5">
    <location>
        <begin position="3995"/>
        <end position="4014"/>
    </location>
</feature>
<dbReference type="PROSITE" id="PS50011">
    <property type="entry name" value="PROTEIN_KINASE_DOM"/>
    <property type="match status" value="1"/>
</dbReference>
<feature type="region of interest" description="Disordered" evidence="5">
    <location>
        <begin position="3758"/>
        <end position="3778"/>
    </location>
</feature>
<feature type="compositionally biased region" description="Basic and acidic residues" evidence="5">
    <location>
        <begin position="2851"/>
        <end position="2874"/>
    </location>
</feature>
<feature type="domain" description="Fibronectin type-III" evidence="8">
    <location>
        <begin position="1355"/>
        <end position="1472"/>
    </location>
</feature>
<evidence type="ECO:0000259" key="7">
    <source>
        <dbReference type="PROSITE" id="PS50835"/>
    </source>
</evidence>
<feature type="region of interest" description="Disordered" evidence="5">
    <location>
        <begin position="5291"/>
        <end position="5310"/>
    </location>
</feature>
<feature type="region of interest" description="Disordered" evidence="5">
    <location>
        <begin position="2831"/>
        <end position="2874"/>
    </location>
</feature>
<protein>
    <recommendedName>
        <fullName evidence="11">Titin</fullName>
    </recommendedName>
</protein>
<dbReference type="GO" id="GO:0004672">
    <property type="term" value="F:protein kinase activity"/>
    <property type="evidence" value="ECO:0007669"/>
    <property type="project" value="InterPro"/>
</dbReference>
<comment type="similarity">
    <text evidence="1">Belongs to the protein kinase superfamily. CAMK Ser/Thr protein kinase family.</text>
</comment>
<dbReference type="Gene3D" id="2.60.40.10">
    <property type="entry name" value="Immunoglobulins"/>
    <property type="match status" value="51"/>
</dbReference>
<feature type="domain" description="Fibronectin type-III" evidence="8">
    <location>
        <begin position="3003"/>
        <end position="3110"/>
    </location>
</feature>
<feature type="domain" description="Ig-like" evidence="7">
    <location>
        <begin position="7552"/>
        <end position="7642"/>
    </location>
</feature>
<feature type="domain" description="Fibronectin type-III" evidence="8">
    <location>
        <begin position="13"/>
        <end position="123"/>
    </location>
</feature>
<feature type="domain" description="Fibronectin type-III" evidence="8">
    <location>
        <begin position="3426"/>
        <end position="3541"/>
    </location>
</feature>
<feature type="domain" description="Fibronectin type-III" evidence="8">
    <location>
        <begin position="5185"/>
        <end position="5287"/>
    </location>
</feature>
<dbReference type="SMART" id="SM00060">
    <property type="entry name" value="FN3"/>
    <property type="match status" value="38"/>
</dbReference>
<feature type="domain" description="Fibronectin type-III" evidence="8">
    <location>
        <begin position="2632"/>
        <end position="2737"/>
    </location>
</feature>
<dbReference type="CDD" id="cd00096">
    <property type="entry name" value="Ig"/>
    <property type="match status" value="1"/>
</dbReference>
<dbReference type="GO" id="GO:0031430">
    <property type="term" value="C:M band"/>
    <property type="evidence" value="ECO:0007669"/>
    <property type="project" value="TreeGrafter"/>
</dbReference>
<feature type="domain" description="Fibronectin type-III" evidence="8">
    <location>
        <begin position="4347"/>
        <end position="4444"/>
    </location>
</feature>
<feature type="domain" description="Fibronectin type-III" evidence="8">
    <location>
        <begin position="319"/>
        <end position="414"/>
    </location>
</feature>
<evidence type="ECO:0000256" key="3">
    <source>
        <dbReference type="ARBA" id="ARBA00023157"/>
    </source>
</evidence>
<feature type="domain" description="Ig-like" evidence="7">
    <location>
        <begin position="6440"/>
        <end position="6513"/>
    </location>
</feature>
<dbReference type="Gene3D" id="1.10.510.10">
    <property type="entry name" value="Transferase(Phosphotransferase) domain 1"/>
    <property type="match status" value="1"/>
</dbReference>
<evidence type="ECO:0008006" key="11">
    <source>
        <dbReference type="Google" id="ProtNLM"/>
    </source>
</evidence>
<feature type="domain" description="Ig-like" evidence="7">
    <location>
        <begin position="1886"/>
        <end position="1990"/>
    </location>
</feature>
<feature type="domain" description="Fibronectin type-III" evidence="8">
    <location>
        <begin position="3220"/>
        <end position="3314"/>
    </location>
</feature>
<comment type="caution">
    <text evidence="9">The sequence shown here is derived from an EMBL/GenBank/DDBJ whole genome shotgun (WGS) entry which is preliminary data.</text>
</comment>
<dbReference type="InterPro" id="IPR036179">
    <property type="entry name" value="Ig-like_dom_sf"/>
</dbReference>
<dbReference type="SUPFAM" id="SSF48726">
    <property type="entry name" value="Immunoglobulin"/>
    <property type="match status" value="19"/>
</dbReference>
<feature type="domain" description="Fibronectin type-III" evidence="8">
    <location>
        <begin position="3667"/>
        <end position="3770"/>
    </location>
</feature>
<feature type="domain" description="Ig-like" evidence="7">
    <location>
        <begin position="745"/>
        <end position="836"/>
    </location>
</feature>
<feature type="domain" description="Ig-like" evidence="7">
    <location>
        <begin position="2408"/>
        <end position="2498"/>
    </location>
</feature>
<feature type="domain" description="Fibronectin type-III" evidence="8">
    <location>
        <begin position="420"/>
        <end position="535"/>
    </location>
</feature>
<feature type="domain" description="Ig-like" evidence="7">
    <location>
        <begin position="7175"/>
        <end position="7288"/>
    </location>
</feature>
<evidence type="ECO:0000259" key="8">
    <source>
        <dbReference type="PROSITE" id="PS50853"/>
    </source>
</evidence>
<feature type="compositionally biased region" description="Low complexity" evidence="5">
    <location>
        <begin position="5292"/>
        <end position="5302"/>
    </location>
</feature>
<dbReference type="InterPro" id="IPR013098">
    <property type="entry name" value="Ig_I-set"/>
</dbReference>
<feature type="domain" description="Fibronectin type-III" evidence="8">
    <location>
        <begin position="540"/>
        <end position="637"/>
    </location>
</feature>
<feature type="domain" description="Fibronectin type-III" evidence="8">
    <location>
        <begin position="3553"/>
        <end position="3665"/>
    </location>
</feature>
<dbReference type="Proteomes" id="UP000822476">
    <property type="component" value="Unassembled WGS sequence"/>
</dbReference>
<feature type="domain" description="Ig-like" evidence="7">
    <location>
        <begin position="7652"/>
        <end position="7733"/>
    </location>
</feature>
<dbReference type="Pfam" id="PF00069">
    <property type="entry name" value="Pkinase"/>
    <property type="match status" value="1"/>
</dbReference>
<feature type="region of interest" description="Disordered" evidence="5">
    <location>
        <begin position="7751"/>
        <end position="7797"/>
    </location>
</feature>
<dbReference type="InterPro" id="IPR000719">
    <property type="entry name" value="Prot_kinase_dom"/>
</dbReference>
<evidence type="ECO:0000256" key="1">
    <source>
        <dbReference type="ARBA" id="ARBA00006692"/>
    </source>
</evidence>
<organism evidence="9 10">
    <name type="scientific">Paragonimus skrjabini miyazakii</name>
    <dbReference type="NCBI Taxonomy" id="59628"/>
    <lineage>
        <taxon>Eukaryota</taxon>
        <taxon>Metazoa</taxon>
        <taxon>Spiralia</taxon>
        <taxon>Lophotrochozoa</taxon>
        <taxon>Platyhelminthes</taxon>
        <taxon>Trematoda</taxon>
        <taxon>Digenea</taxon>
        <taxon>Plagiorchiida</taxon>
        <taxon>Troglotremata</taxon>
        <taxon>Troglotrematidae</taxon>
        <taxon>Paragonimus</taxon>
    </lineage>
</organism>